<dbReference type="Pfam" id="PF19502">
    <property type="entry name" value="DUF6036"/>
    <property type="match status" value="1"/>
</dbReference>
<dbReference type="AlphaFoldDB" id="A0AB35U6R6"/>
<feature type="domain" description="DUF6036" evidence="1">
    <location>
        <begin position="14"/>
        <end position="139"/>
    </location>
</feature>
<dbReference type="Proteomes" id="UP001286174">
    <property type="component" value="Unassembled WGS sequence"/>
</dbReference>
<comment type="caution">
    <text evidence="2">The sequence shown here is derived from an EMBL/GenBank/DDBJ whole genome shotgun (WGS) entry which is preliminary data.</text>
</comment>
<protein>
    <submittedName>
        <fullName evidence="2">DUF6036 family nucleotidyltransferase</fullName>
    </submittedName>
</protein>
<evidence type="ECO:0000313" key="2">
    <source>
        <dbReference type="EMBL" id="MDX8419701.1"/>
    </source>
</evidence>
<proteinExistence type="predicted"/>
<name>A0AB35U6R6_9FIRM</name>
<keyword evidence="3" id="KW-1185">Reference proteome</keyword>
<sequence>MSHDFSRDTIDNYLRQLGRAYRKLAGKTAHAEIVLIGGSAIIANYNFRNATTDIDALIEKGSLLHDAIRSVANENDLPVDWMNSDFMYTSSYSDQLRRYSRYYKTFYNVLEVRTISGEYLIAMKMRAYRYYKHDISDVIGIFMEQYEQGNPLSYQKVMDAYQKLYGSLDNLPANIKDQIKQYSSMTDDELESEYQRDQAAETQAAKELKELLADQPDFSDESIANTLSKDAFERVINSSDDKNER</sequence>
<dbReference type="InterPro" id="IPR045792">
    <property type="entry name" value="DUF6036"/>
</dbReference>
<accession>A0AB35U6R6</accession>
<dbReference type="EMBL" id="JALBUR010000012">
    <property type="protein sequence ID" value="MDX8419701.1"/>
    <property type="molecule type" value="Genomic_DNA"/>
</dbReference>
<reference evidence="2 3" key="1">
    <citation type="submission" date="2022-03" db="EMBL/GenBank/DDBJ databases">
        <title>Novel taxa within the pig intestine.</title>
        <authorList>
            <person name="Wylensek D."/>
            <person name="Bishof K."/>
            <person name="Afrizal A."/>
            <person name="Clavel T."/>
        </authorList>
    </citation>
    <scope>NUCLEOTIDE SEQUENCE [LARGE SCALE GENOMIC DNA]</scope>
    <source>
        <strain evidence="2 3">CLA-KB-P133</strain>
    </source>
</reference>
<gene>
    <name evidence="2" type="ORF">MOZ60_06295</name>
</gene>
<organism evidence="2 3">
    <name type="scientific">Grylomicrobium aquisgranensis</name>
    <dbReference type="NCBI Taxonomy" id="2926318"/>
    <lineage>
        <taxon>Bacteria</taxon>
        <taxon>Bacillati</taxon>
        <taxon>Bacillota</taxon>
        <taxon>Erysipelotrichia</taxon>
        <taxon>Erysipelotrichales</taxon>
        <taxon>Erysipelotrichaceae</taxon>
        <taxon>Grylomicrobium</taxon>
    </lineage>
</organism>
<evidence type="ECO:0000259" key="1">
    <source>
        <dbReference type="Pfam" id="PF19502"/>
    </source>
</evidence>
<dbReference type="RefSeq" id="WP_370596025.1">
    <property type="nucleotide sequence ID" value="NZ_JALBUR010000012.1"/>
</dbReference>
<evidence type="ECO:0000313" key="3">
    <source>
        <dbReference type="Proteomes" id="UP001286174"/>
    </source>
</evidence>